<accession>A0A0C3AKL5</accession>
<dbReference type="Proteomes" id="UP000054097">
    <property type="component" value="Unassembled WGS sequence"/>
</dbReference>
<gene>
    <name evidence="2" type="ORF">M408DRAFT_333914</name>
</gene>
<evidence type="ECO:0000313" key="2">
    <source>
        <dbReference type="EMBL" id="KIM20579.1"/>
    </source>
</evidence>
<feature type="region of interest" description="Disordered" evidence="1">
    <location>
        <begin position="127"/>
        <end position="148"/>
    </location>
</feature>
<keyword evidence="3" id="KW-1185">Reference proteome</keyword>
<dbReference type="HOGENOM" id="CLU_1759919_0_0_1"/>
<reference evidence="2 3" key="1">
    <citation type="submission" date="2014-04" db="EMBL/GenBank/DDBJ databases">
        <authorList>
            <consortium name="DOE Joint Genome Institute"/>
            <person name="Kuo A."/>
            <person name="Zuccaro A."/>
            <person name="Kohler A."/>
            <person name="Nagy L.G."/>
            <person name="Floudas D."/>
            <person name="Copeland A."/>
            <person name="Barry K.W."/>
            <person name="Cichocki N."/>
            <person name="Veneault-Fourrey C."/>
            <person name="LaButti K."/>
            <person name="Lindquist E.A."/>
            <person name="Lipzen A."/>
            <person name="Lundell T."/>
            <person name="Morin E."/>
            <person name="Murat C."/>
            <person name="Sun H."/>
            <person name="Tunlid A."/>
            <person name="Henrissat B."/>
            <person name="Grigoriev I.V."/>
            <person name="Hibbett D.S."/>
            <person name="Martin F."/>
            <person name="Nordberg H.P."/>
            <person name="Cantor M.N."/>
            <person name="Hua S.X."/>
        </authorList>
    </citation>
    <scope>NUCLEOTIDE SEQUENCE [LARGE SCALE GENOMIC DNA]</scope>
    <source>
        <strain evidence="2 3">MAFF 305830</strain>
    </source>
</reference>
<name>A0A0C3AKL5_SERVB</name>
<proteinExistence type="predicted"/>
<evidence type="ECO:0000313" key="3">
    <source>
        <dbReference type="Proteomes" id="UP000054097"/>
    </source>
</evidence>
<protein>
    <submittedName>
        <fullName evidence="2">Uncharacterized protein</fullName>
    </submittedName>
</protein>
<organism evidence="2 3">
    <name type="scientific">Serendipita vermifera MAFF 305830</name>
    <dbReference type="NCBI Taxonomy" id="933852"/>
    <lineage>
        <taxon>Eukaryota</taxon>
        <taxon>Fungi</taxon>
        <taxon>Dikarya</taxon>
        <taxon>Basidiomycota</taxon>
        <taxon>Agaricomycotina</taxon>
        <taxon>Agaricomycetes</taxon>
        <taxon>Sebacinales</taxon>
        <taxon>Serendipitaceae</taxon>
        <taxon>Serendipita</taxon>
    </lineage>
</organism>
<reference evidence="3" key="2">
    <citation type="submission" date="2015-01" db="EMBL/GenBank/DDBJ databases">
        <title>Evolutionary Origins and Diversification of the Mycorrhizal Mutualists.</title>
        <authorList>
            <consortium name="DOE Joint Genome Institute"/>
            <consortium name="Mycorrhizal Genomics Consortium"/>
            <person name="Kohler A."/>
            <person name="Kuo A."/>
            <person name="Nagy L.G."/>
            <person name="Floudas D."/>
            <person name="Copeland A."/>
            <person name="Barry K.W."/>
            <person name="Cichocki N."/>
            <person name="Veneault-Fourrey C."/>
            <person name="LaButti K."/>
            <person name="Lindquist E.A."/>
            <person name="Lipzen A."/>
            <person name="Lundell T."/>
            <person name="Morin E."/>
            <person name="Murat C."/>
            <person name="Riley R."/>
            <person name="Ohm R."/>
            <person name="Sun H."/>
            <person name="Tunlid A."/>
            <person name="Henrissat B."/>
            <person name="Grigoriev I.V."/>
            <person name="Hibbett D.S."/>
            <person name="Martin F."/>
        </authorList>
    </citation>
    <scope>NUCLEOTIDE SEQUENCE [LARGE SCALE GENOMIC DNA]</scope>
    <source>
        <strain evidence="3">MAFF 305830</strain>
    </source>
</reference>
<dbReference type="EMBL" id="KN824420">
    <property type="protein sequence ID" value="KIM20579.1"/>
    <property type="molecule type" value="Genomic_DNA"/>
</dbReference>
<evidence type="ECO:0000256" key="1">
    <source>
        <dbReference type="SAM" id="MobiDB-lite"/>
    </source>
</evidence>
<dbReference type="AlphaFoldDB" id="A0A0C3AKL5"/>
<sequence>MVARPVTFRSLEVTNEAFGLKGDIVRASADCHMRREMRDSARRACAEEFASFEDGGRNAGKGEGGSGVDILEELGVDIHIAAGRIGHEIWEGRVVADDADVVVWRDNIAFLYLRFEADLRGPEDVMTSAAHADPERDSSTLDLGWNMF</sequence>